<reference evidence="7 8" key="1">
    <citation type="submission" date="2018-01" db="EMBL/GenBank/DDBJ databases">
        <title>Draft genome of the strawberry crown rot pathogen Phytophthora cactorum.</title>
        <authorList>
            <person name="Armitage A.D."/>
            <person name="Lysoe E."/>
            <person name="Nellist C.F."/>
            <person name="Harrison R.J."/>
            <person name="Brurberg M.B."/>
        </authorList>
    </citation>
    <scope>NUCLEOTIDE SEQUENCE [LARGE SCALE GENOMIC DNA]</scope>
    <source>
        <strain evidence="7 8">10300</strain>
    </source>
</reference>
<dbReference type="VEuPathDB" id="FungiDB:PC110_g4704"/>
<dbReference type="Proteomes" id="UP000774804">
    <property type="component" value="Unassembled WGS sequence"/>
</dbReference>
<evidence type="ECO:0000313" key="7">
    <source>
        <dbReference type="EMBL" id="RAW39026.1"/>
    </source>
</evidence>
<evidence type="ECO:0000313" key="1">
    <source>
        <dbReference type="EMBL" id="KAG2863144.1"/>
    </source>
</evidence>
<evidence type="ECO:0000313" key="6">
    <source>
        <dbReference type="EMBL" id="KAG6972275.1"/>
    </source>
</evidence>
<dbReference type="EMBL" id="MJFZ01000075">
    <property type="protein sequence ID" value="RAW39026.1"/>
    <property type="molecule type" value="Genomic_DNA"/>
</dbReference>
<reference evidence="6" key="3">
    <citation type="submission" date="2021-01" db="EMBL/GenBank/DDBJ databases">
        <title>Phytophthora aleatoria, a newly-described species from Pinus radiata is distinct from Phytophthora cactorum isolates based on comparative genomics.</title>
        <authorList>
            <person name="Mcdougal R."/>
            <person name="Panda P."/>
            <person name="Williams N."/>
            <person name="Studholme D.J."/>
        </authorList>
    </citation>
    <scope>NUCLEOTIDE SEQUENCE</scope>
    <source>
        <strain evidence="6">NZFS 3830</strain>
    </source>
</reference>
<dbReference type="EMBL" id="RCMK01000094">
    <property type="protein sequence ID" value="KAG2949262.1"/>
    <property type="molecule type" value="Genomic_DNA"/>
</dbReference>
<keyword evidence="8" id="KW-1185">Reference proteome</keyword>
<dbReference type="AlphaFoldDB" id="A0A329SSS0"/>
<evidence type="ECO:0000313" key="5">
    <source>
        <dbReference type="EMBL" id="KAG3225384.1"/>
    </source>
</evidence>
<dbReference type="EMBL" id="RCML01000079">
    <property type="protein sequence ID" value="KAG2992945.1"/>
    <property type="molecule type" value="Genomic_DNA"/>
</dbReference>
<dbReference type="Proteomes" id="UP000697107">
    <property type="component" value="Unassembled WGS sequence"/>
</dbReference>
<proteinExistence type="predicted"/>
<dbReference type="Proteomes" id="UP000688947">
    <property type="component" value="Unassembled WGS sequence"/>
</dbReference>
<dbReference type="EMBL" id="JAENGZ010000038">
    <property type="protein sequence ID" value="KAG6972275.1"/>
    <property type="molecule type" value="Genomic_DNA"/>
</dbReference>
<name>A0A329SSS0_9STRA</name>
<organism evidence="7 8">
    <name type="scientific">Phytophthora cactorum</name>
    <dbReference type="NCBI Taxonomy" id="29920"/>
    <lineage>
        <taxon>Eukaryota</taxon>
        <taxon>Sar</taxon>
        <taxon>Stramenopiles</taxon>
        <taxon>Oomycota</taxon>
        <taxon>Peronosporomycetes</taxon>
        <taxon>Peronosporales</taxon>
        <taxon>Peronosporaceae</taxon>
        <taxon>Phytophthora</taxon>
    </lineage>
</organism>
<evidence type="ECO:0000313" key="8">
    <source>
        <dbReference type="Proteomes" id="UP000251314"/>
    </source>
</evidence>
<dbReference type="Proteomes" id="UP000736787">
    <property type="component" value="Unassembled WGS sequence"/>
</dbReference>
<dbReference type="EMBL" id="RCMI01000094">
    <property type="protein sequence ID" value="KAG2935710.1"/>
    <property type="molecule type" value="Genomic_DNA"/>
</dbReference>
<dbReference type="EMBL" id="RCMV01000085">
    <property type="protein sequence ID" value="KAG3225384.1"/>
    <property type="molecule type" value="Genomic_DNA"/>
</dbReference>
<evidence type="ECO:0000313" key="3">
    <source>
        <dbReference type="EMBL" id="KAG2949262.1"/>
    </source>
</evidence>
<protein>
    <submittedName>
        <fullName evidence="7">Uncharacterized protein</fullName>
    </submittedName>
</protein>
<gene>
    <name evidence="6" type="ORF">JG687_00001576</name>
    <name evidence="7" type="ORF">PC110_g4704</name>
    <name evidence="1" type="ORF">PC113_g5711</name>
    <name evidence="2" type="ORF">PC115_g4778</name>
    <name evidence="3" type="ORF">PC117_g5400</name>
    <name evidence="4" type="ORF">PC118_g4271</name>
    <name evidence="5" type="ORF">PC129_g4018</name>
</gene>
<dbReference type="Proteomes" id="UP000735874">
    <property type="component" value="Unassembled WGS sequence"/>
</dbReference>
<comment type="caution">
    <text evidence="7">The sequence shown here is derived from an EMBL/GenBank/DDBJ whole genome shotgun (WGS) entry which is preliminary data.</text>
</comment>
<dbReference type="Proteomes" id="UP000760860">
    <property type="component" value="Unassembled WGS sequence"/>
</dbReference>
<dbReference type="EMBL" id="RCMG01000111">
    <property type="protein sequence ID" value="KAG2863144.1"/>
    <property type="molecule type" value="Genomic_DNA"/>
</dbReference>
<evidence type="ECO:0000313" key="4">
    <source>
        <dbReference type="EMBL" id="KAG2992945.1"/>
    </source>
</evidence>
<accession>A0A329SSS0</accession>
<reference evidence="1" key="2">
    <citation type="submission" date="2018-10" db="EMBL/GenBank/DDBJ databases">
        <title>Effector identification in a new, highly contiguous assembly of the strawberry crown rot pathogen Phytophthora cactorum.</title>
        <authorList>
            <person name="Armitage A.D."/>
            <person name="Nellist C.F."/>
            <person name="Bates H."/>
            <person name="Vickerstaff R.J."/>
            <person name="Harrison R.J."/>
        </authorList>
    </citation>
    <scope>NUCLEOTIDE SEQUENCE</scope>
    <source>
        <strain evidence="1">15-7</strain>
        <strain evidence="2">4032</strain>
        <strain evidence="3">4040</strain>
        <strain evidence="4">P415</strain>
        <strain evidence="5">P421</strain>
    </source>
</reference>
<evidence type="ECO:0000313" key="2">
    <source>
        <dbReference type="EMBL" id="KAG2935710.1"/>
    </source>
</evidence>
<dbReference type="Proteomes" id="UP000251314">
    <property type="component" value="Unassembled WGS sequence"/>
</dbReference>
<sequence>MEIPSSKKGHAPPAMVRVTTTAEAMETATVQDQTFFRIWSQPIASAAKSA</sequence>